<name>D9PTY7_METTM</name>
<dbReference type="OrthoDB" id="21342at2157"/>
<feature type="domain" description="5'-Nucleotidase C-terminal" evidence="1">
    <location>
        <begin position="291"/>
        <end position="419"/>
    </location>
</feature>
<organism evidence="2 3">
    <name type="scientific">Methanothermobacter marburgensis (strain ATCC BAA-927 / DSM 2133 / JCM 14651 / NBRC 100331 / OCM 82 / Marburg)</name>
    <name type="common">Methanobacterium thermoautotrophicum</name>
    <dbReference type="NCBI Taxonomy" id="79929"/>
    <lineage>
        <taxon>Archaea</taxon>
        <taxon>Methanobacteriati</taxon>
        <taxon>Methanobacteriota</taxon>
        <taxon>Methanomada group</taxon>
        <taxon>Methanobacteria</taxon>
        <taxon>Methanobacteriales</taxon>
        <taxon>Methanobacteriaceae</taxon>
        <taxon>Methanothermobacter</taxon>
    </lineage>
</organism>
<dbReference type="KEGG" id="mmg:MTBMA_c00750"/>
<dbReference type="Gene3D" id="3.60.21.10">
    <property type="match status" value="1"/>
</dbReference>
<evidence type="ECO:0000259" key="1">
    <source>
        <dbReference type="Pfam" id="PF02872"/>
    </source>
</evidence>
<dbReference type="PATRIC" id="fig|79929.8.peg.74"/>
<dbReference type="InterPro" id="IPR036907">
    <property type="entry name" value="5'-Nucleotdase_C_sf"/>
</dbReference>
<protein>
    <submittedName>
        <fullName evidence="2">Predicted esterase</fullName>
    </submittedName>
</protein>
<dbReference type="InterPro" id="IPR006179">
    <property type="entry name" value="5_nucleotidase/apyrase"/>
</dbReference>
<dbReference type="HOGENOM" id="CLU_005854_7_5_2"/>
<reference key="1">
    <citation type="submission" date="2009-08" db="EMBL/GenBank/DDBJ databases">
        <title>The genome sequence of Methanothermobacter marburgensis.</title>
        <authorList>
            <person name="Kaster A."/>
            <person name="Seedorf H."/>
            <person name="Goenrich M."/>
            <person name="Wiezer A."/>
            <person name="Liesegang H."/>
            <person name="Thauer R."/>
            <person name="Gottschalk G."/>
        </authorList>
    </citation>
    <scope>NUCLEOTIDE SEQUENCE</scope>
    <source>
        <strain>Marburg</strain>
    </source>
</reference>
<reference evidence="2 3" key="2">
    <citation type="journal article" date="2010" name="J. Bacteriol.">
        <title>Complete genome sequence of Methanothermobacter marburgensis, a methanoarchaeon model organism.</title>
        <authorList>
            <person name="Liesegang H."/>
            <person name="Kaster A.K."/>
            <person name="Wiezer A."/>
            <person name="Goenrich M."/>
            <person name="Wollherr A."/>
            <person name="Seedorf H."/>
            <person name="Gottschalk G."/>
            <person name="Thauer R.K."/>
        </authorList>
    </citation>
    <scope>NUCLEOTIDE SEQUENCE [LARGE SCALE GENOMIC DNA]</scope>
    <source>
        <strain evidence="3">ATCC BAA-927 / DSM 2133 / JCM 14651 / NBRC 100331 / OCM 82 / Marburg</strain>
    </source>
</reference>
<dbReference type="Proteomes" id="UP000000345">
    <property type="component" value="Chromosome"/>
</dbReference>
<sequence>MNDTHGYLKSHPELFWEGRNIRYETLGGYHHIAGLVDGIREEGPTLLFDCGDTIHGTYHAVKSEGAALIPILNEMRFDAMTAHWEFAYGPRRFMEISEKLNHPVLAINCYHEGTERLAFRPYEIVERGDLQVGVVGIASNIVDKVMPPRFSEGLEFTLGRDELPYWIEVLRDEERVDLVVVISHLGFPQECQLAADVDGIDVLLSAHTHNRLERPFIVNDTIIIQSGCHGSFIGRLDLEVDGGVQKFKHELVRVRGPSNEDVEEMVMRAVEVDRDYLEATVGSTRTHLNRYTILESTMDNLLLRAIMDADDSELAFSNGWRYGAPVPPGDIRVEDLWNIIPVNPPVSRVELLGREILEMMEENIELTFSRDPYRQMGGYLKRCMGLEIYFKIENPPGSRVQKIFVNGKPLEPDRTYSAVYVTSQGVPSRYGDNHEEMDIRAVDALREYVEKNSPVDAELDGRITPV</sequence>
<gene>
    <name evidence="2" type="ordered locus">MTBMA_c00750</name>
</gene>
<dbReference type="SUPFAM" id="SSF55816">
    <property type="entry name" value="5'-nucleotidase (syn. UDP-sugar hydrolase), C-terminal domain"/>
    <property type="match status" value="1"/>
</dbReference>
<dbReference type="SUPFAM" id="SSF56300">
    <property type="entry name" value="Metallo-dependent phosphatases"/>
    <property type="match status" value="1"/>
</dbReference>
<dbReference type="STRING" id="79929.MTBMA_c00750"/>
<dbReference type="PRINTS" id="PR01607">
    <property type="entry name" value="APYRASEFAMLY"/>
</dbReference>
<dbReference type="InterPro" id="IPR029052">
    <property type="entry name" value="Metallo-depent_PP-like"/>
</dbReference>
<accession>D9PTY7</accession>
<dbReference type="Pfam" id="PF02872">
    <property type="entry name" value="5_nucleotid_C"/>
    <property type="match status" value="1"/>
</dbReference>
<dbReference type="GO" id="GO:0009166">
    <property type="term" value="P:nucleotide catabolic process"/>
    <property type="evidence" value="ECO:0007669"/>
    <property type="project" value="InterPro"/>
</dbReference>
<dbReference type="AlphaFoldDB" id="D9PTY7"/>
<dbReference type="PANTHER" id="PTHR11575">
    <property type="entry name" value="5'-NUCLEOTIDASE-RELATED"/>
    <property type="match status" value="1"/>
</dbReference>
<dbReference type="Gene3D" id="3.90.780.10">
    <property type="entry name" value="5'-Nucleotidase, C-terminal domain"/>
    <property type="match status" value="1"/>
</dbReference>
<dbReference type="EMBL" id="CP001710">
    <property type="protein sequence ID" value="ADL57685.1"/>
    <property type="molecule type" value="Genomic_DNA"/>
</dbReference>
<evidence type="ECO:0000313" key="2">
    <source>
        <dbReference type="EMBL" id="ADL57685.1"/>
    </source>
</evidence>
<dbReference type="InterPro" id="IPR008334">
    <property type="entry name" value="5'-Nucleotdase_C"/>
</dbReference>
<dbReference type="PaxDb" id="79929-MTBMA_c00750"/>
<dbReference type="PANTHER" id="PTHR11575:SF42">
    <property type="entry name" value="SULFUR OXIDATION PROTEIN SOXB"/>
    <property type="match status" value="1"/>
</dbReference>
<dbReference type="GO" id="GO:0016787">
    <property type="term" value="F:hydrolase activity"/>
    <property type="evidence" value="ECO:0007669"/>
    <property type="project" value="InterPro"/>
</dbReference>
<evidence type="ECO:0000313" key="3">
    <source>
        <dbReference type="Proteomes" id="UP000000345"/>
    </source>
</evidence>
<proteinExistence type="predicted"/>
<keyword evidence="3" id="KW-1185">Reference proteome</keyword>